<evidence type="ECO:0000313" key="1">
    <source>
        <dbReference type="EMBL" id="SMX49705.1"/>
    </source>
</evidence>
<protein>
    <recommendedName>
        <fullName evidence="3">L-2-amino-thiazoline-4-carboxylic acid hydrolase</fullName>
    </recommendedName>
</protein>
<evidence type="ECO:0000313" key="2">
    <source>
        <dbReference type="Proteomes" id="UP000207598"/>
    </source>
</evidence>
<proteinExistence type="predicted"/>
<keyword evidence="2" id="KW-1185">Reference proteome</keyword>
<dbReference type="Proteomes" id="UP000207598">
    <property type="component" value="Unassembled WGS sequence"/>
</dbReference>
<accession>A0A238L3N2</accession>
<organism evidence="1 2">
    <name type="scientific">Maliponia aquimaris</name>
    <dbReference type="NCBI Taxonomy" id="1673631"/>
    <lineage>
        <taxon>Bacteria</taxon>
        <taxon>Pseudomonadati</taxon>
        <taxon>Pseudomonadota</taxon>
        <taxon>Alphaproteobacteria</taxon>
        <taxon>Rhodobacterales</taxon>
        <taxon>Paracoccaceae</taxon>
        <taxon>Maliponia</taxon>
    </lineage>
</organism>
<reference evidence="1 2" key="1">
    <citation type="submission" date="2017-05" db="EMBL/GenBank/DDBJ databases">
        <authorList>
            <person name="Song R."/>
            <person name="Chenine A.L."/>
            <person name="Ruprecht R.M."/>
        </authorList>
    </citation>
    <scope>NUCLEOTIDE SEQUENCE [LARGE SCALE GENOMIC DNA]</scope>
    <source>
        <strain evidence="1 2">CECT 8898</strain>
    </source>
</reference>
<gene>
    <name evidence="1" type="ORF">MAA8898_04394</name>
</gene>
<evidence type="ECO:0008006" key="3">
    <source>
        <dbReference type="Google" id="ProtNLM"/>
    </source>
</evidence>
<name>A0A238L3N2_9RHOB</name>
<dbReference type="EMBL" id="FXYF01000017">
    <property type="protein sequence ID" value="SMX49705.1"/>
    <property type="molecule type" value="Genomic_DNA"/>
</dbReference>
<sequence>MRAVLSTREIPGLDGSARLLPDEIDAISARVEPMAVRLREHAALADLPGVGNRLMVELAIFTAAGYRVLLDAGWTVEAARSALADAGWLLYSQMLALSSMPFRLTTRDPAKRLRRTIRTLLRFPFDAPGAPGYEVHVSEDASGISTHFTHCPPQTFVRTLTRSEDRGDLEAFRQSWCRYDWPGADLIAGDGRRGHYSRPRTLSHGDAVCDMCWRGEVGARSKDRTRTDRGLADGRDTQ</sequence>
<dbReference type="AlphaFoldDB" id="A0A238L3N2"/>